<dbReference type="EMBL" id="KI669503">
    <property type="protein sequence ID" value="OCF33807.1"/>
    <property type="molecule type" value="Genomic_DNA"/>
</dbReference>
<evidence type="ECO:0000313" key="2">
    <source>
        <dbReference type="EMBL" id="OCF33807.1"/>
    </source>
</evidence>
<dbReference type="AlphaFoldDB" id="A0A1B9GS35"/>
<accession>A0A1B9GS35</accession>
<organism evidence="2 3">
    <name type="scientific">Kwoniella heveanensis BCC8398</name>
    <dbReference type="NCBI Taxonomy" id="1296120"/>
    <lineage>
        <taxon>Eukaryota</taxon>
        <taxon>Fungi</taxon>
        <taxon>Dikarya</taxon>
        <taxon>Basidiomycota</taxon>
        <taxon>Agaricomycotina</taxon>
        <taxon>Tremellomycetes</taxon>
        <taxon>Tremellales</taxon>
        <taxon>Cryptococcaceae</taxon>
        <taxon>Kwoniella</taxon>
    </lineage>
</organism>
<sequence length="167" mass="18179">MLAPHRRSHDAPSHQQRTPPQEAHIAPGHKHDRIVEISQPPTGAAHHQPGDMDLASAPSPPPESPKSPASLSKRLLFALTHKAPISRTWEKRSFADQQKDAPQLGGRVGHSHPAEYNLGDLDTPRSRPMSFYASPAEIAAFKPLPFVDGPHPHHHSAPVTPAPSTRD</sequence>
<feature type="compositionally biased region" description="Basic and acidic residues" evidence="1">
    <location>
        <begin position="89"/>
        <end position="99"/>
    </location>
</feature>
<keyword evidence="3" id="KW-1185">Reference proteome</keyword>
<evidence type="ECO:0000256" key="1">
    <source>
        <dbReference type="SAM" id="MobiDB-lite"/>
    </source>
</evidence>
<feature type="region of interest" description="Disordered" evidence="1">
    <location>
        <begin position="89"/>
        <end position="125"/>
    </location>
</feature>
<reference evidence="2 3" key="1">
    <citation type="submission" date="2013-07" db="EMBL/GenBank/DDBJ databases">
        <title>The Genome Sequence of Cryptococcus heveanensis BCC8398.</title>
        <authorList>
            <consortium name="The Broad Institute Genome Sequencing Platform"/>
            <person name="Cuomo C."/>
            <person name="Litvintseva A."/>
            <person name="Chen Y."/>
            <person name="Heitman J."/>
            <person name="Sun S."/>
            <person name="Springer D."/>
            <person name="Dromer F."/>
            <person name="Young S.K."/>
            <person name="Zeng Q."/>
            <person name="Gargeya S."/>
            <person name="Fitzgerald M."/>
            <person name="Abouelleil A."/>
            <person name="Alvarado L."/>
            <person name="Berlin A.M."/>
            <person name="Chapman S.B."/>
            <person name="Dewar J."/>
            <person name="Goldberg J."/>
            <person name="Griggs A."/>
            <person name="Gujja S."/>
            <person name="Hansen M."/>
            <person name="Howarth C."/>
            <person name="Imamovic A."/>
            <person name="Larimer J."/>
            <person name="McCowan C."/>
            <person name="Murphy C."/>
            <person name="Pearson M."/>
            <person name="Priest M."/>
            <person name="Roberts A."/>
            <person name="Saif S."/>
            <person name="Shea T."/>
            <person name="Sykes S."/>
            <person name="Wortman J."/>
            <person name="Nusbaum C."/>
            <person name="Birren B."/>
        </authorList>
    </citation>
    <scope>NUCLEOTIDE SEQUENCE [LARGE SCALE GENOMIC DNA]</scope>
    <source>
        <strain evidence="2 3">BCC8398</strain>
    </source>
</reference>
<evidence type="ECO:0000313" key="3">
    <source>
        <dbReference type="Proteomes" id="UP000092666"/>
    </source>
</evidence>
<dbReference type="Proteomes" id="UP000092666">
    <property type="component" value="Unassembled WGS sequence"/>
</dbReference>
<name>A0A1B9GS35_9TREE</name>
<gene>
    <name evidence="2" type="ORF">I316_04519</name>
</gene>
<reference evidence="3" key="2">
    <citation type="submission" date="2013-12" db="EMBL/GenBank/DDBJ databases">
        <title>Evolution of pathogenesis and genome organization in the Tremellales.</title>
        <authorList>
            <person name="Cuomo C."/>
            <person name="Litvintseva A."/>
            <person name="Heitman J."/>
            <person name="Chen Y."/>
            <person name="Sun S."/>
            <person name="Springer D."/>
            <person name="Dromer F."/>
            <person name="Young S."/>
            <person name="Zeng Q."/>
            <person name="Chapman S."/>
            <person name="Gujja S."/>
            <person name="Saif S."/>
            <person name="Birren B."/>
        </authorList>
    </citation>
    <scope>NUCLEOTIDE SEQUENCE [LARGE SCALE GENOMIC DNA]</scope>
    <source>
        <strain evidence="3">BCC8398</strain>
    </source>
</reference>
<feature type="region of interest" description="Disordered" evidence="1">
    <location>
        <begin position="143"/>
        <end position="167"/>
    </location>
</feature>
<dbReference type="OrthoDB" id="2565278at2759"/>
<proteinExistence type="predicted"/>
<feature type="region of interest" description="Disordered" evidence="1">
    <location>
        <begin position="1"/>
        <end position="73"/>
    </location>
</feature>
<protein>
    <submittedName>
        <fullName evidence="2">Uncharacterized protein</fullName>
    </submittedName>
</protein>